<dbReference type="EMBL" id="JBHSIS010000009">
    <property type="protein sequence ID" value="MFC4855850.1"/>
    <property type="molecule type" value="Genomic_DNA"/>
</dbReference>
<proteinExistence type="predicted"/>
<sequence>MSTWPKPFRPRISARWSYRLHAVLATNRAYRGLAGWLERRPRAYRVFTTAERVSKEKLFGCRMCGQCALPLTGYACPMTCPKQLRNGPCGGVSQEGRCEVHPEVRCVWVIAHDRAVAAGHTADLDLLARPVDHREQGRSSWVNYWQGRDDALATAPGNRA</sequence>
<evidence type="ECO:0000259" key="1">
    <source>
        <dbReference type="Pfam" id="PF12225"/>
    </source>
</evidence>
<organism evidence="2 3">
    <name type="scientific">Actinophytocola glycyrrhizae</name>
    <dbReference type="NCBI Taxonomy" id="2044873"/>
    <lineage>
        <taxon>Bacteria</taxon>
        <taxon>Bacillati</taxon>
        <taxon>Actinomycetota</taxon>
        <taxon>Actinomycetes</taxon>
        <taxon>Pseudonocardiales</taxon>
        <taxon>Pseudonocardiaceae</taxon>
    </lineage>
</organism>
<dbReference type="InterPro" id="IPR022026">
    <property type="entry name" value="DUF5981"/>
</dbReference>
<protein>
    <submittedName>
        <fullName evidence="2">Methylenetetrahydrofolate reductase C-terminal domain-containing protein</fullName>
    </submittedName>
</protein>
<comment type="caution">
    <text evidence="2">The sequence shown here is derived from an EMBL/GenBank/DDBJ whole genome shotgun (WGS) entry which is preliminary data.</text>
</comment>
<accession>A0ABV9S5V1</accession>
<keyword evidence="3" id="KW-1185">Reference proteome</keyword>
<dbReference type="RefSeq" id="WP_378057819.1">
    <property type="nucleotide sequence ID" value="NZ_JBHSIS010000009.1"/>
</dbReference>
<dbReference type="Proteomes" id="UP001595859">
    <property type="component" value="Unassembled WGS sequence"/>
</dbReference>
<feature type="domain" description="Methylene-tetrahydrofolate reductase C-terminal-like" evidence="1">
    <location>
        <begin position="45"/>
        <end position="133"/>
    </location>
</feature>
<name>A0ABV9S5V1_9PSEU</name>
<gene>
    <name evidence="2" type="ORF">ACFPCV_20250</name>
</gene>
<evidence type="ECO:0000313" key="3">
    <source>
        <dbReference type="Proteomes" id="UP001595859"/>
    </source>
</evidence>
<evidence type="ECO:0000313" key="2">
    <source>
        <dbReference type="EMBL" id="MFC4855850.1"/>
    </source>
</evidence>
<dbReference type="Pfam" id="PF12225">
    <property type="entry name" value="DUF5981"/>
    <property type="match status" value="1"/>
</dbReference>
<reference evidence="3" key="1">
    <citation type="journal article" date="2019" name="Int. J. Syst. Evol. Microbiol.">
        <title>The Global Catalogue of Microorganisms (GCM) 10K type strain sequencing project: providing services to taxonomists for standard genome sequencing and annotation.</title>
        <authorList>
            <consortium name="The Broad Institute Genomics Platform"/>
            <consortium name="The Broad Institute Genome Sequencing Center for Infectious Disease"/>
            <person name="Wu L."/>
            <person name="Ma J."/>
        </authorList>
    </citation>
    <scope>NUCLEOTIDE SEQUENCE [LARGE SCALE GENOMIC DNA]</scope>
    <source>
        <strain evidence="3">ZS-22-S1</strain>
    </source>
</reference>